<feature type="region of interest" description="Disordered" evidence="1">
    <location>
        <begin position="196"/>
        <end position="226"/>
    </location>
</feature>
<keyword evidence="2" id="KW-0732">Signal</keyword>
<dbReference type="AlphaFoldDB" id="A0A9P5U462"/>
<feature type="signal peptide" evidence="2">
    <location>
        <begin position="1"/>
        <end position="24"/>
    </location>
</feature>
<organism evidence="3 4">
    <name type="scientific">Rhodocollybia butyracea</name>
    <dbReference type="NCBI Taxonomy" id="206335"/>
    <lineage>
        <taxon>Eukaryota</taxon>
        <taxon>Fungi</taxon>
        <taxon>Dikarya</taxon>
        <taxon>Basidiomycota</taxon>
        <taxon>Agaricomycotina</taxon>
        <taxon>Agaricomycetes</taxon>
        <taxon>Agaricomycetidae</taxon>
        <taxon>Agaricales</taxon>
        <taxon>Marasmiineae</taxon>
        <taxon>Omphalotaceae</taxon>
        <taxon>Rhodocollybia</taxon>
    </lineage>
</organism>
<keyword evidence="4" id="KW-1185">Reference proteome</keyword>
<feature type="compositionally biased region" description="Low complexity" evidence="1">
    <location>
        <begin position="346"/>
        <end position="355"/>
    </location>
</feature>
<feature type="chain" id="PRO_5040112917" evidence="2">
    <location>
        <begin position="25"/>
        <end position="371"/>
    </location>
</feature>
<dbReference type="EMBL" id="JADNRY010000105">
    <property type="protein sequence ID" value="KAF9065327.1"/>
    <property type="molecule type" value="Genomic_DNA"/>
</dbReference>
<gene>
    <name evidence="3" type="ORF">BDP27DRAFT_1404847</name>
</gene>
<accession>A0A9P5U462</accession>
<dbReference type="Proteomes" id="UP000772434">
    <property type="component" value="Unassembled WGS sequence"/>
</dbReference>
<feature type="compositionally biased region" description="Pro residues" evidence="1">
    <location>
        <begin position="356"/>
        <end position="371"/>
    </location>
</feature>
<feature type="region of interest" description="Disordered" evidence="1">
    <location>
        <begin position="323"/>
        <end position="371"/>
    </location>
</feature>
<evidence type="ECO:0000256" key="2">
    <source>
        <dbReference type="SAM" id="SignalP"/>
    </source>
</evidence>
<comment type="caution">
    <text evidence="3">The sequence shown here is derived from an EMBL/GenBank/DDBJ whole genome shotgun (WGS) entry which is preliminary data.</text>
</comment>
<evidence type="ECO:0000313" key="4">
    <source>
        <dbReference type="Proteomes" id="UP000772434"/>
    </source>
</evidence>
<name>A0A9P5U462_9AGAR</name>
<evidence type="ECO:0000256" key="1">
    <source>
        <dbReference type="SAM" id="MobiDB-lite"/>
    </source>
</evidence>
<evidence type="ECO:0000313" key="3">
    <source>
        <dbReference type="EMBL" id="KAF9065327.1"/>
    </source>
</evidence>
<feature type="compositionally biased region" description="Polar residues" evidence="1">
    <location>
        <begin position="332"/>
        <end position="345"/>
    </location>
</feature>
<reference evidence="3" key="1">
    <citation type="submission" date="2020-11" db="EMBL/GenBank/DDBJ databases">
        <authorList>
            <consortium name="DOE Joint Genome Institute"/>
            <person name="Ahrendt S."/>
            <person name="Riley R."/>
            <person name="Andreopoulos W."/>
            <person name="Labutti K."/>
            <person name="Pangilinan J."/>
            <person name="Ruiz-Duenas F.J."/>
            <person name="Barrasa J.M."/>
            <person name="Sanchez-Garcia M."/>
            <person name="Camarero S."/>
            <person name="Miyauchi S."/>
            <person name="Serrano A."/>
            <person name="Linde D."/>
            <person name="Babiker R."/>
            <person name="Drula E."/>
            <person name="Ayuso-Fernandez I."/>
            <person name="Pacheco R."/>
            <person name="Padilla G."/>
            <person name="Ferreira P."/>
            <person name="Barriuso J."/>
            <person name="Kellner H."/>
            <person name="Castanera R."/>
            <person name="Alfaro M."/>
            <person name="Ramirez L."/>
            <person name="Pisabarro A.G."/>
            <person name="Kuo A."/>
            <person name="Tritt A."/>
            <person name="Lipzen A."/>
            <person name="He G."/>
            <person name="Yan M."/>
            <person name="Ng V."/>
            <person name="Cullen D."/>
            <person name="Martin F."/>
            <person name="Rosso M.-N."/>
            <person name="Henrissat B."/>
            <person name="Hibbett D."/>
            <person name="Martinez A.T."/>
            <person name="Grigoriev I.V."/>
        </authorList>
    </citation>
    <scope>NUCLEOTIDE SEQUENCE</scope>
    <source>
        <strain evidence="3">AH 40177</strain>
    </source>
</reference>
<proteinExistence type="predicted"/>
<sequence length="371" mass="41261">MILTCKKILGLVSALALFSLSVHVQPVQTPKNTSKDKKDISKDTELLTLPAPSRALKDFESVVIDVRPVLHGDYPKLPMDVKYEVCIQRIQNDKNIKEGAPESPAWTISESEFKVLMKEEGAQQLYIKNLQLQQAPKLLSKLKATVKNMFKKQGSHVDLIRDKIPQKNVEKTILFPVDAEENVFFVPKVLLEKKEVTGKSRTLHSTSAIPPPPSPDANAPETPAPAGQTMTMSINFNHGVDKTKAQTPEVRKYVTAVQRGEMRWAVEGLHTAIDERRAKGAPFDKIQPGYKPVFKRYYFRPDPYRYPADSLAYSDSGWGWIKAPEGTVPTEAGTSKSQHPESGSQPGPSVRRPARPVSPKPPIPPTPPARH</sequence>
<protein>
    <submittedName>
        <fullName evidence="3">Uncharacterized protein</fullName>
    </submittedName>
</protein>